<gene>
    <name evidence="2" type="ORF">FRACYDRAFT_217922</name>
</gene>
<proteinExistence type="predicted"/>
<evidence type="ECO:0000256" key="1">
    <source>
        <dbReference type="SAM" id="MobiDB-lite"/>
    </source>
</evidence>
<feature type="compositionally biased region" description="Basic and acidic residues" evidence="1">
    <location>
        <begin position="1"/>
        <end position="15"/>
    </location>
</feature>
<organism evidence="2 3">
    <name type="scientific">Fragilariopsis cylindrus CCMP1102</name>
    <dbReference type="NCBI Taxonomy" id="635003"/>
    <lineage>
        <taxon>Eukaryota</taxon>
        <taxon>Sar</taxon>
        <taxon>Stramenopiles</taxon>
        <taxon>Ochrophyta</taxon>
        <taxon>Bacillariophyta</taxon>
        <taxon>Bacillariophyceae</taxon>
        <taxon>Bacillariophycidae</taxon>
        <taxon>Bacillariales</taxon>
        <taxon>Bacillariaceae</taxon>
        <taxon>Fragilariopsis</taxon>
    </lineage>
</organism>
<evidence type="ECO:0000313" key="2">
    <source>
        <dbReference type="EMBL" id="OEU16461.1"/>
    </source>
</evidence>
<accession>A0A1E7FE67</accession>
<feature type="compositionally biased region" description="Basic and acidic residues" evidence="1">
    <location>
        <begin position="76"/>
        <end position="118"/>
    </location>
</feature>
<feature type="compositionally biased region" description="Basic and acidic residues" evidence="1">
    <location>
        <begin position="23"/>
        <end position="43"/>
    </location>
</feature>
<dbReference type="KEGG" id="fcy:FRACYDRAFT_217922"/>
<sequence length="133" mass="14272">MDVNDSKKTVGKEDAMDVEDSTETDRKEDAMEIEDSAKKDDGKTASTNSSDGHENPGKSVGEKSVPSESGSTQDPTAKKPGSDLNKDSSEGKPVDKLMDGKATIEEKTVKKITEDSQKRKFASMGEINTSTAR</sequence>
<protein>
    <submittedName>
        <fullName evidence="2">Uncharacterized protein</fullName>
    </submittedName>
</protein>
<dbReference type="InParanoid" id="A0A1E7FE67"/>
<evidence type="ECO:0000313" key="3">
    <source>
        <dbReference type="Proteomes" id="UP000095751"/>
    </source>
</evidence>
<feature type="region of interest" description="Disordered" evidence="1">
    <location>
        <begin position="1"/>
        <end position="133"/>
    </location>
</feature>
<keyword evidence="3" id="KW-1185">Reference proteome</keyword>
<feature type="compositionally biased region" description="Polar residues" evidence="1">
    <location>
        <begin position="66"/>
        <end position="75"/>
    </location>
</feature>
<name>A0A1E7FE67_9STRA</name>
<dbReference type="AlphaFoldDB" id="A0A1E7FE67"/>
<dbReference type="Proteomes" id="UP000095751">
    <property type="component" value="Unassembled WGS sequence"/>
</dbReference>
<reference evidence="2 3" key="1">
    <citation type="submission" date="2016-09" db="EMBL/GenBank/DDBJ databases">
        <title>Extensive genetic diversity and differential bi-allelic expression allows diatom success in the polar Southern Ocean.</title>
        <authorList>
            <consortium name="DOE Joint Genome Institute"/>
            <person name="Mock T."/>
            <person name="Otillar R.P."/>
            <person name="Strauss J."/>
            <person name="Dupont C."/>
            <person name="Frickenhaus S."/>
            <person name="Maumus F."/>
            <person name="Mcmullan M."/>
            <person name="Sanges R."/>
            <person name="Schmutz J."/>
            <person name="Toseland A."/>
            <person name="Valas R."/>
            <person name="Veluchamy A."/>
            <person name="Ward B.J."/>
            <person name="Allen A."/>
            <person name="Barry K."/>
            <person name="Falciatore A."/>
            <person name="Ferrante M."/>
            <person name="Fortunato A.E."/>
            <person name="Gloeckner G."/>
            <person name="Gruber A."/>
            <person name="Hipkin R."/>
            <person name="Janech M."/>
            <person name="Kroth P."/>
            <person name="Leese F."/>
            <person name="Lindquist E."/>
            <person name="Lyon B.R."/>
            <person name="Martin J."/>
            <person name="Mayer C."/>
            <person name="Parker M."/>
            <person name="Quesneville H."/>
            <person name="Raymond J."/>
            <person name="Uhlig C."/>
            <person name="Valentin K.U."/>
            <person name="Worden A.Z."/>
            <person name="Armbrust E.V."/>
            <person name="Bowler C."/>
            <person name="Green B."/>
            <person name="Moulton V."/>
            <person name="Van Oosterhout C."/>
            <person name="Grigoriev I."/>
        </authorList>
    </citation>
    <scope>NUCLEOTIDE SEQUENCE [LARGE SCALE GENOMIC DNA]</scope>
    <source>
        <strain evidence="2 3">CCMP1102</strain>
    </source>
</reference>
<dbReference type="EMBL" id="KV784358">
    <property type="protein sequence ID" value="OEU16461.1"/>
    <property type="molecule type" value="Genomic_DNA"/>
</dbReference>